<keyword evidence="1" id="KW-0808">Transferase</keyword>
<sequence>MTEDSLLTINVEIPFPTNRTAELAYHVLRVDAEPKKTVQKEVTHKENLLIVKFQGSSSKQLRVAVNSLFENIALISETLDAFEHTPAPTPNRAVYGFILALSSKLLFTIYVLWAVIPETWFEAIGITYLIDRYWAIVIPIFLLTVLGLFVFIIYPSLGLIMTPNWNDLRTVSDEYSDNKKNSIAKSTFVKIDQNSKSNCYCNSGRACKKNIFENHDNKEYERRKIPKLQDLNIIDVSKHLYLKFE</sequence>
<comment type="caution">
    <text evidence="1">The sequence shown here is derived from an EMBL/GenBank/DDBJ whole genome shotgun (WGS) entry which is preliminary data.</text>
</comment>
<keyword evidence="2" id="KW-1185">Reference proteome</keyword>
<protein>
    <submittedName>
        <fullName evidence="1">Phosphatidylinositol n-acetylglucosaminyltransferase subunit p</fullName>
    </submittedName>
</protein>
<keyword evidence="1" id="KW-0328">Glycosyltransferase</keyword>
<accession>A0ACB9TCR6</accession>
<dbReference type="Proteomes" id="UP001056778">
    <property type="component" value="Chromosome 3"/>
</dbReference>
<evidence type="ECO:0000313" key="2">
    <source>
        <dbReference type="Proteomes" id="UP001056778"/>
    </source>
</evidence>
<name>A0ACB9TCR6_HOLOL</name>
<proteinExistence type="predicted"/>
<evidence type="ECO:0000313" key="1">
    <source>
        <dbReference type="EMBL" id="KAI4464596.1"/>
    </source>
</evidence>
<dbReference type="EMBL" id="CM043017">
    <property type="protein sequence ID" value="KAI4464596.1"/>
    <property type="molecule type" value="Genomic_DNA"/>
</dbReference>
<reference evidence="1" key="1">
    <citation type="submission" date="2022-04" db="EMBL/GenBank/DDBJ databases">
        <title>Chromosome-scale genome assembly of Holotrichia oblita Faldermann.</title>
        <authorList>
            <person name="Rongchong L."/>
        </authorList>
    </citation>
    <scope>NUCLEOTIDE SEQUENCE</scope>
    <source>
        <strain evidence="1">81SQS9</strain>
    </source>
</reference>
<gene>
    <name evidence="1" type="ORF">MML48_3g00016605</name>
</gene>
<organism evidence="1 2">
    <name type="scientific">Holotrichia oblita</name>
    <name type="common">Chafer beetle</name>
    <dbReference type="NCBI Taxonomy" id="644536"/>
    <lineage>
        <taxon>Eukaryota</taxon>
        <taxon>Metazoa</taxon>
        <taxon>Ecdysozoa</taxon>
        <taxon>Arthropoda</taxon>
        <taxon>Hexapoda</taxon>
        <taxon>Insecta</taxon>
        <taxon>Pterygota</taxon>
        <taxon>Neoptera</taxon>
        <taxon>Endopterygota</taxon>
        <taxon>Coleoptera</taxon>
        <taxon>Polyphaga</taxon>
        <taxon>Scarabaeiformia</taxon>
        <taxon>Scarabaeidae</taxon>
        <taxon>Melolonthinae</taxon>
        <taxon>Holotrichia</taxon>
    </lineage>
</organism>